<gene>
    <name evidence="2" type="ORF">CWE10_12615</name>
</gene>
<accession>A0A953I9P9</accession>
<keyword evidence="1" id="KW-0472">Membrane</keyword>
<name>A0A953I9P9_SYMTR</name>
<evidence type="ECO:0000256" key="1">
    <source>
        <dbReference type="SAM" id="Phobius"/>
    </source>
</evidence>
<keyword evidence="1" id="KW-1133">Transmembrane helix</keyword>
<evidence type="ECO:0000313" key="3">
    <source>
        <dbReference type="Proteomes" id="UP000732377"/>
    </source>
</evidence>
<comment type="caution">
    <text evidence="2">The sequence shown here is derived from an EMBL/GenBank/DDBJ whole genome shotgun (WGS) entry which is preliminary data.</text>
</comment>
<feature type="transmembrane region" description="Helical" evidence="1">
    <location>
        <begin position="9"/>
        <end position="29"/>
    </location>
</feature>
<keyword evidence="1" id="KW-0812">Transmembrane</keyword>
<dbReference type="AlphaFoldDB" id="A0A953I9P9"/>
<protein>
    <recommendedName>
        <fullName evidence="4">Sporulation protein</fullName>
    </recommendedName>
</protein>
<dbReference type="OMA" id="IFEGNTR"/>
<feature type="transmembrane region" description="Helical" evidence="1">
    <location>
        <begin position="80"/>
        <end position="101"/>
    </location>
</feature>
<evidence type="ECO:0000313" key="2">
    <source>
        <dbReference type="EMBL" id="MBY6277033.1"/>
    </source>
</evidence>
<organism evidence="2 3">
    <name type="scientific">Symbiobacterium thermophilum</name>
    <dbReference type="NCBI Taxonomy" id="2734"/>
    <lineage>
        <taxon>Bacteria</taxon>
        <taxon>Bacillati</taxon>
        <taxon>Bacillota</taxon>
        <taxon>Clostridia</taxon>
        <taxon>Eubacteriales</taxon>
        <taxon>Symbiobacteriaceae</taxon>
        <taxon>Symbiobacterium</taxon>
    </lineage>
</organism>
<proteinExistence type="predicted"/>
<dbReference type="Proteomes" id="UP000732377">
    <property type="component" value="Unassembled WGS sequence"/>
</dbReference>
<sequence>MDDGFAAKLLSNFLIALGVTLGGSLSGAAASLLSGGHPLDRLRYLSEDLRLWGILVAVSGSFEPLRTLEQGLLFGQGRALVRQVVALVVAMAGANVAYFLIQTVAGRRL</sequence>
<dbReference type="InterPro" id="IPR025689">
    <property type="entry name" value="Spore_YtrH"/>
</dbReference>
<reference evidence="2" key="1">
    <citation type="submission" date="2017-11" db="EMBL/GenBank/DDBJ databases">
        <title>Three new genomes from thermophilic consortium.</title>
        <authorList>
            <person name="Quaggio R."/>
            <person name="Amgarten D."/>
            <person name="Setubal J.C."/>
        </authorList>
    </citation>
    <scope>NUCLEOTIDE SEQUENCE</scope>
    <source>
        <strain evidence="2">ZCTH01-B2</strain>
    </source>
</reference>
<dbReference type="Pfam" id="PF14034">
    <property type="entry name" value="Spore_YtrH"/>
    <property type="match status" value="1"/>
</dbReference>
<evidence type="ECO:0008006" key="4">
    <source>
        <dbReference type="Google" id="ProtNLM"/>
    </source>
</evidence>
<dbReference type="RefSeq" id="WP_011196026.1">
    <property type="nucleotide sequence ID" value="NZ_JACSIR010000079.1"/>
</dbReference>
<dbReference type="EMBL" id="PIUK01000131">
    <property type="protein sequence ID" value="MBY6277033.1"/>
    <property type="molecule type" value="Genomic_DNA"/>
</dbReference>